<reference evidence="3 4" key="1">
    <citation type="submission" date="2016-07" db="EMBL/GenBank/DDBJ databases">
        <title>Draft genome sequence of Methyloligella halotolerans C2T (VKM B-2706T=CCUG 61687T=DSM 25045T), a halotolerant polyhydroxybutyrate accumulating methylotroph.</title>
        <authorList>
            <person name="Vasilenko O.V."/>
            <person name="Doronina N.V."/>
            <person name="Poroshina M.N."/>
            <person name="Tarlachkov S.V."/>
            <person name="Trotsenko Y.A."/>
        </authorList>
    </citation>
    <scope>NUCLEOTIDE SEQUENCE [LARGE SCALE GENOMIC DNA]</scope>
    <source>
        <strain evidence="3 4">VKM B-2706</strain>
    </source>
</reference>
<sequence>MNRFLTTTAVALFMSLTPAMAADDAAMSGDSSTAVEKAKTPESGEADTSGGAKGQSSAPPGSDAAEDMGGSDASDEAMSPDSGKADTSGAAMERTSTPPSSEAATGEPTDTDATDVEGAAKPAGDMSDDMAADDGMSAPKDATKPDGSGDADKSSGADIQSSALPAPKPAKRCPTTKHRKRP</sequence>
<dbReference type="Proteomes" id="UP000095087">
    <property type="component" value="Unassembled WGS sequence"/>
</dbReference>
<name>A0A1E2RZR1_9HYPH</name>
<keyword evidence="4" id="KW-1185">Reference proteome</keyword>
<evidence type="ECO:0000313" key="3">
    <source>
        <dbReference type="EMBL" id="ODA67726.1"/>
    </source>
</evidence>
<dbReference type="EMBL" id="MASI01000003">
    <property type="protein sequence ID" value="ODA67726.1"/>
    <property type="molecule type" value="Genomic_DNA"/>
</dbReference>
<feature type="region of interest" description="Disordered" evidence="1">
    <location>
        <begin position="23"/>
        <end position="182"/>
    </location>
</feature>
<feature type="compositionally biased region" description="Polar residues" evidence="1">
    <location>
        <begin position="94"/>
        <end position="103"/>
    </location>
</feature>
<organism evidence="3 4">
    <name type="scientific">Methyloligella halotolerans</name>
    <dbReference type="NCBI Taxonomy" id="1177755"/>
    <lineage>
        <taxon>Bacteria</taxon>
        <taxon>Pseudomonadati</taxon>
        <taxon>Pseudomonadota</taxon>
        <taxon>Alphaproteobacteria</taxon>
        <taxon>Hyphomicrobiales</taxon>
        <taxon>Hyphomicrobiaceae</taxon>
        <taxon>Methyloligella</taxon>
    </lineage>
</organism>
<evidence type="ECO:0000313" key="4">
    <source>
        <dbReference type="Proteomes" id="UP000095087"/>
    </source>
</evidence>
<feature type="compositionally biased region" description="Basic residues" evidence="1">
    <location>
        <begin position="169"/>
        <end position="182"/>
    </location>
</feature>
<evidence type="ECO:0000256" key="1">
    <source>
        <dbReference type="SAM" id="MobiDB-lite"/>
    </source>
</evidence>
<feature type="compositionally biased region" description="Low complexity" evidence="1">
    <location>
        <begin position="23"/>
        <end position="34"/>
    </location>
</feature>
<comment type="caution">
    <text evidence="3">The sequence shown here is derived from an EMBL/GenBank/DDBJ whole genome shotgun (WGS) entry which is preliminary data.</text>
</comment>
<gene>
    <name evidence="3" type="ORF">A7A08_01761</name>
</gene>
<accession>A0A1E2RZR1</accession>
<dbReference type="AlphaFoldDB" id="A0A1E2RZR1"/>
<evidence type="ECO:0000256" key="2">
    <source>
        <dbReference type="SAM" id="SignalP"/>
    </source>
</evidence>
<proteinExistence type="predicted"/>
<evidence type="ECO:0008006" key="5">
    <source>
        <dbReference type="Google" id="ProtNLM"/>
    </source>
</evidence>
<feature type="chain" id="PRO_5009116616" description="Pentapeptide repeats (8 copies)" evidence="2">
    <location>
        <begin position="22"/>
        <end position="182"/>
    </location>
</feature>
<dbReference type="RefSeq" id="WP_069095036.1">
    <property type="nucleotide sequence ID" value="NZ_MASI01000003.1"/>
</dbReference>
<protein>
    <recommendedName>
        <fullName evidence="5">Pentapeptide repeats (8 copies)</fullName>
    </recommendedName>
</protein>
<keyword evidence="2" id="KW-0732">Signal</keyword>
<feature type="signal peptide" evidence="2">
    <location>
        <begin position="1"/>
        <end position="21"/>
    </location>
</feature>